<evidence type="ECO:0000313" key="4">
    <source>
        <dbReference type="EMBL" id="SZF06301.1"/>
    </source>
</evidence>
<dbReference type="SUPFAM" id="SSF53933">
    <property type="entry name" value="Microbial ribonucleases"/>
    <property type="match status" value="1"/>
</dbReference>
<dbReference type="SMR" id="A0A383V142"/>
<dbReference type="Gene3D" id="3.10.450.30">
    <property type="entry name" value="Microbial ribonucleases"/>
    <property type="match status" value="1"/>
</dbReference>
<dbReference type="GO" id="GO:0003723">
    <property type="term" value="F:RNA binding"/>
    <property type="evidence" value="ECO:0007669"/>
    <property type="project" value="InterPro"/>
</dbReference>
<feature type="signal peptide" evidence="3">
    <location>
        <begin position="1"/>
        <end position="21"/>
    </location>
</feature>
<gene>
    <name evidence="4" type="ORF">BLGHR1_17104</name>
</gene>
<dbReference type="Proteomes" id="UP000275772">
    <property type="component" value="Unassembled WGS sequence"/>
</dbReference>
<feature type="chain" id="PRO_5016574370" evidence="3">
    <location>
        <begin position="22"/>
        <end position="382"/>
    </location>
</feature>
<evidence type="ECO:0000256" key="1">
    <source>
        <dbReference type="ARBA" id="ARBA00022722"/>
    </source>
</evidence>
<organism evidence="4 5">
    <name type="scientific">Blumeria hordei</name>
    <name type="common">Barley powdery mildew</name>
    <name type="synonym">Blumeria graminis f. sp. hordei</name>
    <dbReference type="NCBI Taxonomy" id="2867405"/>
    <lineage>
        <taxon>Eukaryota</taxon>
        <taxon>Fungi</taxon>
        <taxon>Dikarya</taxon>
        <taxon>Ascomycota</taxon>
        <taxon>Pezizomycotina</taxon>
        <taxon>Leotiomycetes</taxon>
        <taxon>Erysiphales</taxon>
        <taxon>Erysiphaceae</taxon>
        <taxon>Blumeria</taxon>
    </lineage>
</organism>
<evidence type="ECO:0000256" key="3">
    <source>
        <dbReference type="SAM" id="SignalP"/>
    </source>
</evidence>
<dbReference type="GO" id="GO:0004540">
    <property type="term" value="F:RNA nuclease activity"/>
    <property type="evidence" value="ECO:0007669"/>
    <property type="project" value="InterPro"/>
</dbReference>
<dbReference type="InterPro" id="IPR016191">
    <property type="entry name" value="Ribonuclease/ribotoxin"/>
</dbReference>
<reference evidence="4 5" key="1">
    <citation type="submission" date="2017-11" db="EMBL/GenBank/DDBJ databases">
        <authorList>
            <person name="Kracher B."/>
        </authorList>
    </citation>
    <scope>NUCLEOTIDE SEQUENCE [LARGE SCALE GENOMIC DNA]</scope>
    <source>
        <strain evidence="4 5">RACE1</strain>
    </source>
</reference>
<evidence type="ECO:0000256" key="2">
    <source>
        <dbReference type="ARBA" id="ARBA00022801"/>
    </source>
</evidence>
<dbReference type="GO" id="GO:0016787">
    <property type="term" value="F:hydrolase activity"/>
    <property type="evidence" value="ECO:0007669"/>
    <property type="project" value="UniProtKB-KW"/>
</dbReference>
<dbReference type="EMBL" id="UNSH01000090">
    <property type="protein sequence ID" value="SZF06301.1"/>
    <property type="molecule type" value="Genomic_DNA"/>
</dbReference>
<protein>
    <submittedName>
        <fullName evidence="4">Uncharacterized protein</fullName>
    </submittedName>
</protein>
<dbReference type="AlphaFoldDB" id="A0A383V142"/>
<keyword evidence="2" id="KW-0378">Hydrolase</keyword>
<keyword evidence="1" id="KW-0540">Nuclease</keyword>
<dbReference type="VEuPathDB" id="FungiDB:BLGHR1_17104"/>
<keyword evidence="3" id="KW-0732">Signal</keyword>
<proteinExistence type="predicted"/>
<accession>A0A383V142</accession>
<name>A0A383V142_BLUHO</name>
<evidence type="ECO:0000313" key="5">
    <source>
        <dbReference type="Proteomes" id="UP000275772"/>
    </source>
</evidence>
<sequence>MWILIALYLQILSIIPHFLSATISESITGYLCADKVIWFQDAASAAQIAYDHFSQHIERDQFPAFFTDGHLFGLNDNFLLSWPVCLNWNRHSSGSAGKARVVINTNGLIVGVVTVTFSVAPPGFTIPQKCEPIYHLLGADQNLLDSNNDRLSLWYKWIGYTCDSDFRSKESFDYALKMIQQFTPKTRRKHKISPYIGHLYPVVGLYKCPMRNLNGKGFATGHTGAIWLVFRPGFKFMGVITIKKTEKKCLKTWSMKATEAATLNTPSINPDDTMEQYIDIDLSCNGNWLSSSYVVHFISLAEANLNQISDGNVRGYPIVQDSDLFLWPISLPERQVAIKRYVFAVGFHKKAQYLGNHEDGYIYTGLYISDKNADDKTFKVCR</sequence>